<name>A0ABU1G859_9GAMM</name>
<evidence type="ECO:0000256" key="1">
    <source>
        <dbReference type="SAM" id="MobiDB-lite"/>
    </source>
</evidence>
<keyword evidence="4" id="KW-1185">Reference proteome</keyword>
<keyword evidence="2" id="KW-1133">Transmembrane helix</keyword>
<accession>A0ABU1G859</accession>
<feature type="region of interest" description="Disordered" evidence="1">
    <location>
        <begin position="79"/>
        <end position="124"/>
    </location>
</feature>
<keyword evidence="2" id="KW-0812">Transmembrane</keyword>
<proteinExistence type="predicted"/>
<protein>
    <submittedName>
        <fullName evidence="3">Uncharacterized protein</fullName>
    </submittedName>
</protein>
<sequence>MPQMNRDQRNAAWQAAHQFRARATRTQPNGVMGSLKLLFTWLAFGLLMIVGVVLGLFFLLVGWAMMPFVRHKMKKRMEQMRAQQAQDIGGSRSASSAERGRHDVLEGQYEIKNEAADRTPNDRS</sequence>
<evidence type="ECO:0000313" key="4">
    <source>
        <dbReference type="Proteomes" id="UP001269267"/>
    </source>
</evidence>
<evidence type="ECO:0000313" key="3">
    <source>
        <dbReference type="EMBL" id="MDR5873673.1"/>
    </source>
</evidence>
<organism evidence="3 4">
    <name type="scientific">Vreelandella gomseomensis</name>
    <dbReference type="NCBI Taxonomy" id="370766"/>
    <lineage>
        <taxon>Bacteria</taxon>
        <taxon>Pseudomonadati</taxon>
        <taxon>Pseudomonadota</taxon>
        <taxon>Gammaproteobacteria</taxon>
        <taxon>Oceanospirillales</taxon>
        <taxon>Halomonadaceae</taxon>
        <taxon>Vreelandella</taxon>
    </lineage>
</organism>
<gene>
    <name evidence="3" type="ORF">QC815_01940</name>
</gene>
<dbReference type="EMBL" id="JARWAI010000001">
    <property type="protein sequence ID" value="MDR5873673.1"/>
    <property type="molecule type" value="Genomic_DNA"/>
</dbReference>
<feature type="compositionally biased region" description="Basic and acidic residues" evidence="1">
    <location>
        <begin position="98"/>
        <end position="124"/>
    </location>
</feature>
<evidence type="ECO:0000256" key="2">
    <source>
        <dbReference type="SAM" id="Phobius"/>
    </source>
</evidence>
<feature type="transmembrane region" description="Helical" evidence="2">
    <location>
        <begin position="38"/>
        <end position="66"/>
    </location>
</feature>
<dbReference type="RefSeq" id="WP_230448333.1">
    <property type="nucleotide sequence ID" value="NZ_JARWAI010000001.1"/>
</dbReference>
<dbReference type="Proteomes" id="UP001269267">
    <property type="component" value="Unassembled WGS sequence"/>
</dbReference>
<comment type="caution">
    <text evidence="3">The sequence shown here is derived from an EMBL/GenBank/DDBJ whole genome shotgun (WGS) entry which is preliminary data.</text>
</comment>
<keyword evidence="2" id="KW-0472">Membrane</keyword>
<reference evidence="3 4" key="1">
    <citation type="submission" date="2023-04" db="EMBL/GenBank/DDBJ databases">
        <title>A long-awaited taxogenomic arrangement of the family Halomonadaceae.</title>
        <authorList>
            <person name="De La Haba R."/>
            <person name="Chuvochina M."/>
            <person name="Wittouck S."/>
            <person name="Arahal D.R."/>
            <person name="Sanchez-Porro C."/>
            <person name="Hugenholtz P."/>
            <person name="Ventosa A."/>
        </authorList>
    </citation>
    <scope>NUCLEOTIDE SEQUENCE [LARGE SCALE GENOMIC DNA]</scope>
    <source>
        <strain evidence="3 4">DSM 18042</strain>
    </source>
</reference>